<evidence type="ECO:0000313" key="1">
    <source>
        <dbReference type="EMBL" id="SDA94814.1"/>
    </source>
</evidence>
<sequence length="77" mass="8615">MAYDFSRFSTQSFERFVQALAAATVGARIQVYGSGKDGAREATYTGHCRIANEDWRGYVVFQAKYHEITETPAKNTA</sequence>
<protein>
    <submittedName>
        <fullName evidence="1">Uncharacterized protein</fullName>
    </submittedName>
</protein>
<proteinExistence type="predicted"/>
<dbReference type="Proteomes" id="UP000198588">
    <property type="component" value="Unassembled WGS sequence"/>
</dbReference>
<accession>A0A1G5ZJ46</accession>
<gene>
    <name evidence="1" type="ORF">SAMN02927914_05254</name>
</gene>
<organism evidence="1 2">
    <name type="scientific">Mesorhizobium qingshengii</name>
    <dbReference type="NCBI Taxonomy" id="1165689"/>
    <lineage>
        <taxon>Bacteria</taxon>
        <taxon>Pseudomonadati</taxon>
        <taxon>Pseudomonadota</taxon>
        <taxon>Alphaproteobacteria</taxon>
        <taxon>Hyphomicrobiales</taxon>
        <taxon>Phyllobacteriaceae</taxon>
        <taxon>Mesorhizobium</taxon>
    </lineage>
</organism>
<reference evidence="1 2" key="1">
    <citation type="submission" date="2016-10" db="EMBL/GenBank/DDBJ databases">
        <authorList>
            <person name="de Groot N.N."/>
        </authorList>
    </citation>
    <scope>NUCLEOTIDE SEQUENCE [LARGE SCALE GENOMIC DNA]</scope>
    <source>
        <strain evidence="1 2">CGMCC 1.12097</strain>
    </source>
</reference>
<evidence type="ECO:0000313" key="2">
    <source>
        <dbReference type="Proteomes" id="UP000198588"/>
    </source>
</evidence>
<name>A0A1G5ZJ46_9HYPH</name>
<dbReference type="AlphaFoldDB" id="A0A1G5ZJ46"/>
<dbReference type="EMBL" id="FMXM01000021">
    <property type="protein sequence ID" value="SDA94814.1"/>
    <property type="molecule type" value="Genomic_DNA"/>
</dbReference>